<dbReference type="RefSeq" id="WP_150050706.1">
    <property type="nucleotide sequence ID" value="NZ_VWPC01000010.1"/>
</dbReference>
<evidence type="ECO:0000256" key="1">
    <source>
        <dbReference type="SAM" id="Phobius"/>
    </source>
</evidence>
<dbReference type="AlphaFoldDB" id="A0AB34C6T8"/>
<reference evidence="2 3" key="1">
    <citation type="submission" date="2019-09" db="EMBL/GenBank/DDBJ databases">
        <authorList>
            <person name="Vacheron J."/>
            <person name="Dubost A."/>
            <person name="Prigent-Combaret C."/>
            <person name="Muller D."/>
        </authorList>
    </citation>
    <scope>NUCLEOTIDE SEQUENCE [LARGE SCALE GENOMIC DNA]</scope>
    <source>
        <strain evidence="2 3">JV497</strain>
    </source>
</reference>
<evidence type="ECO:0000313" key="2">
    <source>
        <dbReference type="EMBL" id="KAA5842509.1"/>
    </source>
</evidence>
<feature type="transmembrane region" description="Helical" evidence="1">
    <location>
        <begin position="102"/>
        <end position="124"/>
    </location>
</feature>
<protein>
    <recommendedName>
        <fullName evidence="4">Transmembrane protein</fullName>
    </recommendedName>
</protein>
<keyword evidence="1" id="KW-0812">Transmembrane</keyword>
<name>A0AB34C6T8_9PSED</name>
<gene>
    <name evidence="2" type="ORF">F2A38_12660</name>
</gene>
<keyword evidence="1" id="KW-1133">Transmembrane helix</keyword>
<feature type="transmembrane region" description="Helical" evidence="1">
    <location>
        <begin position="12"/>
        <end position="34"/>
    </location>
</feature>
<dbReference type="EMBL" id="VWPC01000010">
    <property type="protein sequence ID" value="KAA5842509.1"/>
    <property type="molecule type" value="Genomic_DNA"/>
</dbReference>
<accession>A0AB34C6T8</accession>
<evidence type="ECO:0000313" key="3">
    <source>
        <dbReference type="Proteomes" id="UP000323924"/>
    </source>
</evidence>
<evidence type="ECO:0008006" key="4">
    <source>
        <dbReference type="Google" id="ProtNLM"/>
    </source>
</evidence>
<feature type="transmembrane region" description="Helical" evidence="1">
    <location>
        <begin position="55"/>
        <end position="82"/>
    </location>
</feature>
<sequence>MSKLSTAEYVLTFLGVATFLGGGVTAGVYFYLSFTRMDEILGYVKNCKVVNNQRYYLYMGAWGRFLMVGMISGALACSSYQIRKGMMDVGDVNNFPEPFKRRLIALFRMQFVFLVCLIVEFILFKLIRL</sequence>
<organism evidence="2 3">
    <name type="scientific">Pseudomonas chlororaphis</name>
    <dbReference type="NCBI Taxonomy" id="587753"/>
    <lineage>
        <taxon>Bacteria</taxon>
        <taxon>Pseudomonadati</taxon>
        <taxon>Pseudomonadota</taxon>
        <taxon>Gammaproteobacteria</taxon>
        <taxon>Pseudomonadales</taxon>
        <taxon>Pseudomonadaceae</taxon>
        <taxon>Pseudomonas</taxon>
    </lineage>
</organism>
<keyword evidence="1" id="KW-0472">Membrane</keyword>
<comment type="caution">
    <text evidence="2">The sequence shown here is derived from an EMBL/GenBank/DDBJ whole genome shotgun (WGS) entry which is preliminary data.</text>
</comment>
<proteinExistence type="predicted"/>
<dbReference type="Proteomes" id="UP000323924">
    <property type="component" value="Unassembled WGS sequence"/>
</dbReference>